<comment type="caution">
    <text evidence="4">The sequence shown here is derived from an EMBL/GenBank/DDBJ whole genome shotgun (WGS) entry which is preliminary data.</text>
</comment>
<name>A8PY65_MALGO</name>
<dbReference type="SUPFAM" id="SSF74924">
    <property type="entry name" value="Cap-Gly domain"/>
    <property type="match status" value="1"/>
</dbReference>
<dbReference type="OMA" id="KWCAVCE"/>
<dbReference type="Gene3D" id="2.30.30.190">
    <property type="entry name" value="CAP Gly-rich-like domain"/>
    <property type="match status" value="1"/>
</dbReference>
<dbReference type="STRING" id="425265.A8PY65"/>
<accession>A8PY65</accession>
<feature type="compositionally biased region" description="Low complexity" evidence="2">
    <location>
        <begin position="505"/>
        <end position="517"/>
    </location>
</feature>
<dbReference type="OrthoDB" id="2130750at2759"/>
<organism evidence="4 5">
    <name type="scientific">Malassezia globosa (strain ATCC MYA-4612 / CBS 7966)</name>
    <name type="common">Dandruff-associated fungus</name>
    <dbReference type="NCBI Taxonomy" id="425265"/>
    <lineage>
        <taxon>Eukaryota</taxon>
        <taxon>Fungi</taxon>
        <taxon>Dikarya</taxon>
        <taxon>Basidiomycota</taxon>
        <taxon>Ustilaginomycotina</taxon>
        <taxon>Malasseziomycetes</taxon>
        <taxon>Malasseziales</taxon>
        <taxon>Malasseziaceae</taxon>
        <taxon>Malassezia</taxon>
    </lineage>
</organism>
<keyword evidence="5" id="KW-1185">Reference proteome</keyword>
<sequence length="702" mass="77441">MSLERTMSTPVRHNASAYVTPARTHPPSSRTPSRAGATTPASRRERAYEIGDLVKLEGSGLVGVLRYLGPVHGRDGHYAGLELTGSSYGRGKNDGSIDGRQYFATEPKNGVFGPSSRLISLSTTRPTSATARPLSAMSGRSSRADAPSDTAPPSTPHSAHLPSLPTPSRPLSISSSSTSHHLKQQRRTSGVPVPSSVPRAGPRKSVVPPIRSTPQHRLHGAATTTPQRSLSAPRRPASSTATIRARPTTRQDDSFVFDDDPIQPSPAPSKNTRETLLEQLALPSANEAITDMEADHAVPMAEYERLCDELAEVRRSCTLWEEERASLMLAAKQRENELEATRRLELEDEVRRRQVFETRALELQRQLNEALDTATAAADAHDALERKAQEHTDRIVDLETALAAIQLRAEHPPKEASDSTDVTMQHELTSLHTKVETMMAGWNRERSDLTDKISELQRAGNETILVFEQQLAESAREKEHLHLQIRTLEARESAVAEAAAAAATSTTSAITSSASLSPPSKDDSATDIDRASLQEQLAHLQTRVVTLEEEAHAIHQLRDTERAAHAAAVQRLEETVQEAKDHAARFEEAVREAETRASQAELALQECRLAWERDRAELESMRETPVTPRLSTDPNDHTMDSDVIQALEARIAQLEHEKAEQHSRFTKDLAELESLVESRIFREDELETELEQLRSQNRSATE</sequence>
<feature type="compositionally biased region" description="Low complexity" evidence="2">
    <location>
        <begin position="231"/>
        <end position="242"/>
    </location>
</feature>
<feature type="compositionally biased region" description="Polar residues" evidence="2">
    <location>
        <begin position="1"/>
        <end position="11"/>
    </location>
</feature>
<dbReference type="PROSITE" id="PS50245">
    <property type="entry name" value="CAP_GLY_2"/>
    <property type="match status" value="1"/>
</dbReference>
<keyword evidence="1" id="KW-0175">Coiled coil</keyword>
<feature type="domain" description="CAP-Gly" evidence="3">
    <location>
        <begin position="69"/>
        <end position="114"/>
    </location>
</feature>
<feature type="compositionally biased region" description="Low complexity" evidence="2">
    <location>
        <begin position="169"/>
        <end position="179"/>
    </location>
</feature>
<dbReference type="Pfam" id="PF01302">
    <property type="entry name" value="CAP_GLY"/>
    <property type="match status" value="1"/>
</dbReference>
<feature type="region of interest" description="Disordered" evidence="2">
    <location>
        <begin position="1"/>
        <end position="45"/>
    </location>
</feature>
<evidence type="ECO:0000313" key="5">
    <source>
        <dbReference type="Proteomes" id="UP000008837"/>
    </source>
</evidence>
<feature type="coiled-coil region" evidence="1">
    <location>
        <begin position="530"/>
        <end position="610"/>
    </location>
</feature>
<gene>
    <name evidence="4" type="ORF">MGL_1600</name>
</gene>
<feature type="region of interest" description="Disordered" evidence="2">
    <location>
        <begin position="107"/>
        <end position="270"/>
    </location>
</feature>
<dbReference type="SMART" id="SM01052">
    <property type="entry name" value="CAP_GLY"/>
    <property type="match status" value="1"/>
</dbReference>
<protein>
    <recommendedName>
        <fullName evidence="3">CAP-Gly domain-containing protein</fullName>
    </recommendedName>
</protein>
<feature type="compositionally biased region" description="Polar residues" evidence="2">
    <location>
        <begin position="117"/>
        <end position="130"/>
    </location>
</feature>
<evidence type="ECO:0000313" key="4">
    <source>
        <dbReference type="EMBL" id="EDP44203.1"/>
    </source>
</evidence>
<feature type="coiled-coil region" evidence="1">
    <location>
        <begin position="303"/>
        <end position="408"/>
    </location>
</feature>
<feature type="coiled-coil region" evidence="1">
    <location>
        <begin position="439"/>
        <end position="491"/>
    </location>
</feature>
<dbReference type="VEuPathDB" id="FungiDB:MGL_1600"/>
<dbReference type="AlphaFoldDB" id="A8PY65"/>
<dbReference type="InParanoid" id="A8PY65"/>
<dbReference type="EMBL" id="AAYY01000004">
    <property type="protein sequence ID" value="EDP44203.1"/>
    <property type="molecule type" value="Genomic_DNA"/>
</dbReference>
<dbReference type="PROSITE" id="PS00845">
    <property type="entry name" value="CAP_GLY_1"/>
    <property type="match status" value="1"/>
</dbReference>
<evidence type="ECO:0000256" key="1">
    <source>
        <dbReference type="SAM" id="Coils"/>
    </source>
</evidence>
<feature type="region of interest" description="Disordered" evidence="2">
    <location>
        <begin position="505"/>
        <end position="526"/>
    </location>
</feature>
<dbReference type="RefSeq" id="XP_001731417.1">
    <property type="nucleotide sequence ID" value="XM_001731365.1"/>
</dbReference>
<reference evidence="4 5" key="1">
    <citation type="journal article" date="2007" name="Proc. Natl. Acad. Sci. U.S.A.">
        <title>Dandruff-associated Malassezia genomes reveal convergent and divergent virulence traits shared with plant and human fungal pathogens.</title>
        <authorList>
            <person name="Xu J."/>
            <person name="Saunders C.W."/>
            <person name="Hu P."/>
            <person name="Grant R.A."/>
            <person name="Boekhout T."/>
            <person name="Kuramae E.E."/>
            <person name="Kronstad J.W."/>
            <person name="Deangelis Y.M."/>
            <person name="Reeder N.L."/>
            <person name="Johnstone K.R."/>
            <person name="Leland M."/>
            <person name="Fieno A.M."/>
            <person name="Begley W.M."/>
            <person name="Sun Y."/>
            <person name="Lacey M.P."/>
            <person name="Chaudhary T."/>
            <person name="Keough T."/>
            <person name="Chu L."/>
            <person name="Sears R."/>
            <person name="Yuan B."/>
            <person name="Dawson T.L.Jr."/>
        </authorList>
    </citation>
    <scope>NUCLEOTIDE SEQUENCE [LARGE SCALE GENOMIC DNA]</scope>
    <source>
        <strain evidence="5">ATCC MYA-4612 / CBS 7966</strain>
    </source>
</reference>
<evidence type="ECO:0000259" key="3">
    <source>
        <dbReference type="PROSITE" id="PS50245"/>
    </source>
</evidence>
<dbReference type="KEGG" id="mgl:MGL_1600"/>
<dbReference type="InterPro" id="IPR000938">
    <property type="entry name" value="CAP-Gly_domain"/>
</dbReference>
<evidence type="ECO:0000256" key="2">
    <source>
        <dbReference type="SAM" id="MobiDB-lite"/>
    </source>
</evidence>
<dbReference type="Proteomes" id="UP000008837">
    <property type="component" value="Unassembled WGS sequence"/>
</dbReference>
<dbReference type="GeneID" id="5855724"/>
<dbReference type="InterPro" id="IPR036859">
    <property type="entry name" value="CAP-Gly_dom_sf"/>
</dbReference>
<proteinExistence type="predicted"/>